<proteinExistence type="predicted"/>
<reference evidence="2" key="2">
    <citation type="submission" date="2023-05" db="EMBL/GenBank/DDBJ databases">
        <authorList>
            <consortium name="Lawrence Berkeley National Laboratory"/>
            <person name="Steindorff A."/>
            <person name="Hensen N."/>
            <person name="Bonometti L."/>
            <person name="Westerberg I."/>
            <person name="Brannstrom I.O."/>
            <person name="Guillou S."/>
            <person name="Cros-Aarteil S."/>
            <person name="Calhoun S."/>
            <person name="Haridas S."/>
            <person name="Kuo A."/>
            <person name="Mondo S."/>
            <person name="Pangilinan J."/>
            <person name="Riley R."/>
            <person name="Labutti K."/>
            <person name="Andreopoulos B."/>
            <person name="Lipzen A."/>
            <person name="Chen C."/>
            <person name="Yanf M."/>
            <person name="Daum C."/>
            <person name="Ng V."/>
            <person name="Clum A."/>
            <person name="Ohm R."/>
            <person name="Martin F."/>
            <person name="Silar P."/>
            <person name="Natvig D."/>
            <person name="Lalanne C."/>
            <person name="Gautier V."/>
            <person name="Ament-Velasquez S.L."/>
            <person name="Kruys A."/>
            <person name="Hutchinson M.I."/>
            <person name="Powell A.J."/>
            <person name="Barry K."/>
            <person name="Miller A.N."/>
            <person name="Grigoriev I.V."/>
            <person name="Debuchy R."/>
            <person name="Gladieux P."/>
            <person name="Thoren M.H."/>
            <person name="Johannesson H."/>
        </authorList>
    </citation>
    <scope>NUCLEOTIDE SEQUENCE</scope>
    <source>
        <strain evidence="2">PSN293</strain>
    </source>
</reference>
<dbReference type="Proteomes" id="UP001301769">
    <property type="component" value="Unassembled WGS sequence"/>
</dbReference>
<evidence type="ECO:0000313" key="3">
    <source>
        <dbReference type="Proteomes" id="UP001301769"/>
    </source>
</evidence>
<name>A0AAN6Y2R7_9PEZI</name>
<accession>A0AAN6Y2R7</accession>
<feature type="region of interest" description="Disordered" evidence="1">
    <location>
        <begin position="1"/>
        <end position="38"/>
    </location>
</feature>
<dbReference type="AlphaFoldDB" id="A0AAN6Y2R7"/>
<evidence type="ECO:0000313" key="2">
    <source>
        <dbReference type="EMBL" id="KAK4211549.1"/>
    </source>
</evidence>
<protein>
    <submittedName>
        <fullName evidence="2">Uncharacterized protein</fullName>
    </submittedName>
</protein>
<dbReference type="EMBL" id="MU858146">
    <property type="protein sequence ID" value="KAK4211549.1"/>
    <property type="molecule type" value="Genomic_DNA"/>
</dbReference>
<feature type="region of interest" description="Disordered" evidence="1">
    <location>
        <begin position="286"/>
        <end position="307"/>
    </location>
</feature>
<organism evidence="2 3">
    <name type="scientific">Rhypophila decipiens</name>
    <dbReference type="NCBI Taxonomy" id="261697"/>
    <lineage>
        <taxon>Eukaryota</taxon>
        <taxon>Fungi</taxon>
        <taxon>Dikarya</taxon>
        <taxon>Ascomycota</taxon>
        <taxon>Pezizomycotina</taxon>
        <taxon>Sordariomycetes</taxon>
        <taxon>Sordariomycetidae</taxon>
        <taxon>Sordariales</taxon>
        <taxon>Naviculisporaceae</taxon>
        <taxon>Rhypophila</taxon>
    </lineage>
</organism>
<evidence type="ECO:0000256" key="1">
    <source>
        <dbReference type="SAM" id="MobiDB-lite"/>
    </source>
</evidence>
<reference evidence="2" key="1">
    <citation type="journal article" date="2023" name="Mol. Phylogenet. Evol.">
        <title>Genome-scale phylogeny and comparative genomics of the fungal order Sordariales.</title>
        <authorList>
            <person name="Hensen N."/>
            <person name="Bonometti L."/>
            <person name="Westerberg I."/>
            <person name="Brannstrom I.O."/>
            <person name="Guillou S."/>
            <person name="Cros-Aarteil S."/>
            <person name="Calhoun S."/>
            <person name="Haridas S."/>
            <person name="Kuo A."/>
            <person name="Mondo S."/>
            <person name="Pangilinan J."/>
            <person name="Riley R."/>
            <person name="LaButti K."/>
            <person name="Andreopoulos B."/>
            <person name="Lipzen A."/>
            <person name="Chen C."/>
            <person name="Yan M."/>
            <person name="Daum C."/>
            <person name="Ng V."/>
            <person name="Clum A."/>
            <person name="Steindorff A."/>
            <person name="Ohm R.A."/>
            <person name="Martin F."/>
            <person name="Silar P."/>
            <person name="Natvig D.O."/>
            <person name="Lalanne C."/>
            <person name="Gautier V."/>
            <person name="Ament-Velasquez S.L."/>
            <person name="Kruys A."/>
            <person name="Hutchinson M.I."/>
            <person name="Powell A.J."/>
            <person name="Barry K."/>
            <person name="Miller A.N."/>
            <person name="Grigoriev I.V."/>
            <person name="Debuchy R."/>
            <person name="Gladieux P."/>
            <person name="Hiltunen Thoren M."/>
            <person name="Johannesson H."/>
        </authorList>
    </citation>
    <scope>NUCLEOTIDE SEQUENCE</scope>
    <source>
        <strain evidence="2">PSN293</strain>
    </source>
</reference>
<comment type="caution">
    <text evidence="2">The sequence shown here is derived from an EMBL/GenBank/DDBJ whole genome shotgun (WGS) entry which is preliminary data.</text>
</comment>
<sequence length="325" mass="36617">MDKRCLFNNGRYDGYGASSPGPPNQGGNMAPSRQEAPRIPYDYNPALDPNIHPEVAAQLASVGSGPYDLRHFNGTRGIAPRQTVYRFNEEEIEDEAGQGYLGKQPNTGPHHHQPATVAPNDTVYHVKNEYQDQQLSEYKHADGQHYHHHQQQQQQQLVPAHALPHRPQHQVAIAPMQTIYSVDPNQGMHEQQHPHQQQQFQQPIYPPGSPDAIHAELAQLHPAMTPEQRAAWIRDYTRIKAEADKKRWAEEQQRSESEAQEAFLKIPGVEDALDKLLKVMDQLDGKKTSDTADRIDGAGAAQGGEKEEQLNLDDVVYEITELLLR</sequence>
<gene>
    <name evidence="2" type="ORF">QBC37DRAFT_375902</name>
</gene>
<feature type="compositionally biased region" description="Basic and acidic residues" evidence="1">
    <location>
        <begin position="286"/>
        <end position="296"/>
    </location>
</feature>
<keyword evidence="3" id="KW-1185">Reference proteome</keyword>